<dbReference type="PANTHER" id="PTHR35848">
    <property type="entry name" value="OXALATE-BINDING PROTEIN"/>
    <property type="match status" value="1"/>
</dbReference>
<evidence type="ECO:0000256" key="1">
    <source>
        <dbReference type="ARBA" id="ARBA00022723"/>
    </source>
</evidence>
<dbReference type="InterPro" id="IPR014710">
    <property type="entry name" value="RmlC-like_jellyroll"/>
</dbReference>
<comment type="caution">
    <text evidence="3">The sequence shown here is derived from an EMBL/GenBank/DDBJ whole genome shotgun (WGS) entry which is preliminary data.</text>
</comment>
<dbReference type="InterPro" id="IPR013096">
    <property type="entry name" value="Cupin_2"/>
</dbReference>
<feature type="domain" description="Cupin type-2" evidence="2">
    <location>
        <begin position="68"/>
        <end position="136"/>
    </location>
</feature>
<dbReference type="Proteomes" id="UP001501706">
    <property type="component" value="Unassembled WGS sequence"/>
</dbReference>
<dbReference type="RefSeq" id="WP_165963239.1">
    <property type="nucleotide sequence ID" value="NZ_BAAAEN010000017.1"/>
</dbReference>
<accession>A0ABN1CIE4</accession>
<gene>
    <name evidence="3" type="ORF">GCM10009097_40430</name>
</gene>
<dbReference type="EMBL" id="BAAAEN010000017">
    <property type="protein sequence ID" value="GAA0518792.1"/>
    <property type="molecule type" value="Genomic_DNA"/>
</dbReference>
<reference evidence="3 4" key="1">
    <citation type="journal article" date="2019" name="Int. J. Syst. Evol. Microbiol.">
        <title>The Global Catalogue of Microorganisms (GCM) 10K type strain sequencing project: providing services to taxonomists for standard genome sequencing and annotation.</title>
        <authorList>
            <consortium name="The Broad Institute Genomics Platform"/>
            <consortium name="The Broad Institute Genome Sequencing Center for Infectious Disease"/>
            <person name="Wu L."/>
            <person name="Ma J."/>
        </authorList>
    </citation>
    <scope>NUCLEOTIDE SEQUENCE [LARGE SCALE GENOMIC DNA]</scope>
    <source>
        <strain evidence="3 4">JCM 14330</strain>
    </source>
</reference>
<proteinExistence type="predicted"/>
<evidence type="ECO:0000313" key="4">
    <source>
        <dbReference type="Proteomes" id="UP001501706"/>
    </source>
</evidence>
<dbReference type="SUPFAM" id="SSF51182">
    <property type="entry name" value="RmlC-like cupins"/>
    <property type="match status" value="1"/>
</dbReference>
<dbReference type="PANTHER" id="PTHR35848:SF6">
    <property type="entry name" value="CUPIN TYPE-2 DOMAIN-CONTAINING PROTEIN"/>
    <property type="match status" value="1"/>
</dbReference>
<protein>
    <recommendedName>
        <fullName evidence="2">Cupin type-2 domain-containing protein</fullName>
    </recommendedName>
</protein>
<name>A0ABN1CIE4_9BURK</name>
<dbReference type="InterPro" id="IPR011051">
    <property type="entry name" value="RmlC_Cupin_sf"/>
</dbReference>
<keyword evidence="1" id="KW-0479">Metal-binding</keyword>
<keyword evidence="4" id="KW-1185">Reference proteome</keyword>
<evidence type="ECO:0000313" key="3">
    <source>
        <dbReference type="EMBL" id="GAA0518792.1"/>
    </source>
</evidence>
<dbReference type="Gene3D" id="2.60.120.10">
    <property type="entry name" value="Jelly Rolls"/>
    <property type="match status" value="1"/>
</dbReference>
<organism evidence="3 4">
    <name type="scientific">Pigmentiphaga daeguensis</name>
    <dbReference type="NCBI Taxonomy" id="414049"/>
    <lineage>
        <taxon>Bacteria</taxon>
        <taxon>Pseudomonadati</taxon>
        <taxon>Pseudomonadota</taxon>
        <taxon>Betaproteobacteria</taxon>
        <taxon>Burkholderiales</taxon>
        <taxon>Alcaligenaceae</taxon>
        <taxon>Pigmentiphaga</taxon>
    </lineage>
</organism>
<dbReference type="Pfam" id="PF07883">
    <property type="entry name" value="Cupin_2"/>
    <property type="match status" value="1"/>
</dbReference>
<evidence type="ECO:0000259" key="2">
    <source>
        <dbReference type="Pfam" id="PF07883"/>
    </source>
</evidence>
<dbReference type="InterPro" id="IPR051610">
    <property type="entry name" value="GPI/OXD"/>
</dbReference>
<sequence>MASPLLETIARTRVARFSELKPFSLAFVDSLLPEGRKKNLKVIGRGVVENADMQPPITEDHGFTISYIVVPPGGGAGLHAHKTAEVFIPISGPVHVLIGDDKEELVLQPLDVISVPTGVMRGFRNYGERELTMLALVGGHTGGGSVTWHDEVLSRAAAESGLAVDEQGNLKRLPNFKMPEDVEGSVL</sequence>